<accession>A0A9X0QI80</accession>
<dbReference type="Proteomes" id="UP000535182">
    <property type="component" value="Unassembled WGS sequence"/>
</dbReference>
<evidence type="ECO:0000313" key="2">
    <source>
        <dbReference type="Proteomes" id="UP000535182"/>
    </source>
</evidence>
<dbReference type="EMBL" id="JACHEB010000012">
    <property type="protein sequence ID" value="MBB5330918.1"/>
    <property type="molecule type" value="Genomic_DNA"/>
</dbReference>
<comment type="caution">
    <text evidence="1">The sequence shown here is derived from an EMBL/GenBank/DDBJ whole genome shotgun (WGS) entry which is preliminary data.</text>
</comment>
<dbReference type="AlphaFoldDB" id="A0A9X0QI80"/>
<gene>
    <name evidence="1" type="ORF">HDF14_004555</name>
</gene>
<name>A0A9X0QI80_9BACT</name>
<sequence length="67" mass="7439">MPELKAMISTVLAHMEMSNAGFTHDRKPSVNVGYRVWNPFEVELRASTDGQYDQVAQGVKSSISVVK</sequence>
<proteinExistence type="predicted"/>
<organism evidence="1 2">
    <name type="scientific">Tunturiibacter gelidiferens</name>
    <dbReference type="NCBI Taxonomy" id="3069689"/>
    <lineage>
        <taxon>Bacteria</taxon>
        <taxon>Pseudomonadati</taxon>
        <taxon>Acidobacteriota</taxon>
        <taxon>Terriglobia</taxon>
        <taxon>Terriglobales</taxon>
        <taxon>Acidobacteriaceae</taxon>
        <taxon>Tunturiibacter</taxon>
    </lineage>
</organism>
<evidence type="ECO:0000313" key="1">
    <source>
        <dbReference type="EMBL" id="MBB5330918.1"/>
    </source>
</evidence>
<protein>
    <submittedName>
        <fullName evidence="1">Uncharacterized protein</fullName>
    </submittedName>
</protein>
<keyword evidence="2" id="KW-1185">Reference proteome</keyword>
<reference evidence="1 2" key="1">
    <citation type="submission" date="2020-08" db="EMBL/GenBank/DDBJ databases">
        <title>Genomic Encyclopedia of Type Strains, Phase IV (KMG-V): Genome sequencing to study the core and pangenomes of soil and plant-associated prokaryotes.</title>
        <authorList>
            <person name="Whitman W."/>
        </authorList>
    </citation>
    <scope>NUCLEOTIDE SEQUENCE [LARGE SCALE GENOMIC DNA]</scope>
    <source>
        <strain evidence="1 2">X5P2</strain>
    </source>
</reference>